<evidence type="ECO:0000313" key="1">
    <source>
        <dbReference type="EMBL" id="TKW22384.1"/>
    </source>
</evidence>
<dbReference type="Proteomes" id="UP000298652">
    <property type="component" value="Chromosome 4"/>
</dbReference>
<gene>
    <name evidence="1" type="ORF">SEVIR_4G224901v2</name>
</gene>
<accession>A0A4U6V3G1</accession>
<protein>
    <submittedName>
        <fullName evidence="1">Uncharacterized protein</fullName>
    </submittedName>
</protein>
<keyword evidence="2" id="KW-1185">Reference proteome</keyword>
<organism evidence="1 2">
    <name type="scientific">Setaria viridis</name>
    <name type="common">Green bristlegrass</name>
    <name type="synonym">Setaria italica subsp. viridis</name>
    <dbReference type="NCBI Taxonomy" id="4556"/>
    <lineage>
        <taxon>Eukaryota</taxon>
        <taxon>Viridiplantae</taxon>
        <taxon>Streptophyta</taxon>
        <taxon>Embryophyta</taxon>
        <taxon>Tracheophyta</taxon>
        <taxon>Spermatophyta</taxon>
        <taxon>Magnoliopsida</taxon>
        <taxon>Liliopsida</taxon>
        <taxon>Poales</taxon>
        <taxon>Poaceae</taxon>
        <taxon>PACMAD clade</taxon>
        <taxon>Panicoideae</taxon>
        <taxon>Panicodae</taxon>
        <taxon>Paniceae</taxon>
        <taxon>Cenchrinae</taxon>
        <taxon>Setaria</taxon>
    </lineage>
</organism>
<dbReference type="EMBL" id="CM016555">
    <property type="protein sequence ID" value="TKW22384.1"/>
    <property type="molecule type" value="Genomic_DNA"/>
</dbReference>
<dbReference type="Gramene" id="TKW22384">
    <property type="protein sequence ID" value="TKW22384"/>
    <property type="gene ID" value="SEVIR_4G224901v2"/>
</dbReference>
<evidence type="ECO:0000313" key="2">
    <source>
        <dbReference type="Proteomes" id="UP000298652"/>
    </source>
</evidence>
<reference evidence="1" key="1">
    <citation type="submission" date="2019-03" db="EMBL/GenBank/DDBJ databases">
        <title>WGS assembly of Setaria viridis.</title>
        <authorList>
            <person name="Huang P."/>
            <person name="Jenkins J."/>
            <person name="Grimwood J."/>
            <person name="Barry K."/>
            <person name="Healey A."/>
            <person name="Mamidi S."/>
            <person name="Sreedasyam A."/>
            <person name="Shu S."/>
            <person name="Feldman M."/>
            <person name="Wu J."/>
            <person name="Yu Y."/>
            <person name="Chen C."/>
            <person name="Johnson J."/>
            <person name="Rokhsar D."/>
            <person name="Baxter I."/>
            <person name="Schmutz J."/>
            <person name="Brutnell T."/>
            <person name="Kellogg E."/>
        </authorList>
    </citation>
    <scope>NUCLEOTIDE SEQUENCE [LARGE SCALE GENOMIC DNA]</scope>
</reference>
<proteinExistence type="predicted"/>
<name>A0A4U6V3G1_SETVI</name>
<dbReference type="AlphaFoldDB" id="A0A4U6V3G1"/>
<sequence>MCLVVLLQRHRKALQRKGLAHSLTKKFLRNCSPVKRLKMAMVRLEMTMVALMAAQAPLVRTASSLQHFIHVKHVSWGLGSCKLSVDQLNLEWDKIVVCRLCNMLPFQLPTCGLHFAYRIINLIFNRDIGK</sequence>